<feature type="compositionally biased region" description="Polar residues" evidence="3">
    <location>
        <begin position="324"/>
        <end position="335"/>
    </location>
</feature>
<protein>
    <recommendedName>
        <fullName evidence="4">Zn(2)-C6 fungal-type domain-containing protein</fullName>
    </recommendedName>
</protein>
<evidence type="ECO:0000313" key="5">
    <source>
        <dbReference type="EMBL" id="PNP51121.1"/>
    </source>
</evidence>
<dbReference type="OrthoDB" id="1919336at2759"/>
<dbReference type="InterPro" id="IPR036864">
    <property type="entry name" value="Zn2-C6_fun-type_DNA-bd_sf"/>
</dbReference>
<comment type="caution">
    <text evidence="5">The sequence shown here is derived from an EMBL/GenBank/DDBJ whole genome shotgun (WGS) entry which is preliminary data.</text>
</comment>
<keyword evidence="2" id="KW-0539">Nucleus</keyword>
<proteinExistence type="predicted"/>
<dbReference type="GO" id="GO:0008270">
    <property type="term" value="F:zinc ion binding"/>
    <property type="evidence" value="ECO:0007669"/>
    <property type="project" value="InterPro"/>
</dbReference>
<comment type="subcellular location">
    <subcellularLocation>
        <location evidence="1">Nucleus</location>
    </subcellularLocation>
</comment>
<accession>A0A2K0U035</accession>
<dbReference type="PANTHER" id="PTHR37534">
    <property type="entry name" value="TRANSCRIPTIONAL ACTIVATOR PROTEIN UGA3"/>
    <property type="match status" value="1"/>
</dbReference>
<evidence type="ECO:0000313" key="6">
    <source>
        <dbReference type="Proteomes" id="UP000236290"/>
    </source>
</evidence>
<gene>
    <name evidence="5" type="ORF">THARTR1_08183</name>
</gene>
<feature type="region of interest" description="Disordered" evidence="3">
    <location>
        <begin position="65"/>
        <end position="212"/>
    </location>
</feature>
<dbReference type="GO" id="GO:0045944">
    <property type="term" value="P:positive regulation of transcription by RNA polymerase II"/>
    <property type="evidence" value="ECO:0007669"/>
    <property type="project" value="TreeGrafter"/>
</dbReference>
<feature type="compositionally biased region" description="Polar residues" evidence="3">
    <location>
        <begin position="193"/>
        <end position="204"/>
    </location>
</feature>
<dbReference type="Gene3D" id="4.10.240.10">
    <property type="entry name" value="Zn(2)-C6 fungal-type DNA-binding domain"/>
    <property type="match status" value="1"/>
</dbReference>
<organism evidence="5 6">
    <name type="scientific">Trichoderma harzianum</name>
    <name type="common">Hypocrea lixii</name>
    <dbReference type="NCBI Taxonomy" id="5544"/>
    <lineage>
        <taxon>Eukaryota</taxon>
        <taxon>Fungi</taxon>
        <taxon>Dikarya</taxon>
        <taxon>Ascomycota</taxon>
        <taxon>Pezizomycotina</taxon>
        <taxon>Sordariomycetes</taxon>
        <taxon>Hypocreomycetidae</taxon>
        <taxon>Hypocreales</taxon>
        <taxon>Hypocreaceae</taxon>
        <taxon>Trichoderma</taxon>
    </lineage>
</organism>
<feature type="domain" description="Zn(2)-C6 fungal-type" evidence="4">
    <location>
        <begin position="30"/>
        <end position="59"/>
    </location>
</feature>
<feature type="compositionally biased region" description="Polar residues" evidence="3">
    <location>
        <begin position="119"/>
        <end position="185"/>
    </location>
</feature>
<dbReference type="AlphaFoldDB" id="A0A2K0U035"/>
<name>A0A2K0U035_TRIHA</name>
<dbReference type="CDD" id="cd00067">
    <property type="entry name" value="GAL4"/>
    <property type="match status" value="1"/>
</dbReference>
<dbReference type="Proteomes" id="UP000236290">
    <property type="component" value="Unassembled WGS sequence"/>
</dbReference>
<evidence type="ECO:0000256" key="2">
    <source>
        <dbReference type="ARBA" id="ARBA00023242"/>
    </source>
</evidence>
<dbReference type="PROSITE" id="PS50048">
    <property type="entry name" value="ZN2_CY6_FUNGAL_2"/>
    <property type="match status" value="1"/>
</dbReference>
<dbReference type="Pfam" id="PF11951">
    <property type="entry name" value="Fungal_trans_2"/>
    <property type="match status" value="1"/>
</dbReference>
<dbReference type="GO" id="GO:0000976">
    <property type="term" value="F:transcription cis-regulatory region binding"/>
    <property type="evidence" value="ECO:0007669"/>
    <property type="project" value="TreeGrafter"/>
</dbReference>
<dbReference type="InterPro" id="IPR001138">
    <property type="entry name" value="Zn2Cys6_DnaBD"/>
</dbReference>
<dbReference type="GO" id="GO:0005634">
    <property type="term" value="C:nucleus"/>
    <property type="evidence" value="ECO:0007669"/>
    <property type="project" value="UniProtKB-SubCell"/>
</dbReference>
<reference evidence="5 6" key="1">
    <citation type="submission" date="2017-02" db="EMBL/GenBank/DDBJ databases">
        <title>Genomes of Trichoderma spp. with biocontrol activity.</title>
        <authorList>
            <person name="Gardiner D."/>
            <person name="Kazan K."/>
            <person name="Vos C."/>
            <person name="Harvey P."/>
        </authorList>
    </citation>
    <scope>NUCLEOTIDE SEQUENCE [LARGE SCALE GENOMIC DNA]</scope>
    <source>
        <strain evidence="5 6">Tr1</strain>
    </source>
</reference>
<dbReference type="InterPro" id="IPR021858">
    <property type="entry name" value="Fun_TF"/>
</dbReference>
<evidence type="ECO:0000259" key="4">
    <source>
        <dbReference type="PROSITE" id="PS50048"/>
    </source>
</evidence>
<evidence type="ECO:0000256" key="3">
    <source>
        <dbReference type="SAM" id="MobiDB-lite"/>
    </source>
</evidence>
<sequence>MSSVGESSVGDPVVERGMSIPRIVRDNGFCLTCRRSGKQCDSTLPICHTCQEDGLECVQPISAYPGVETDSKKRGRNSPGPEEERSKARLRSASGVAVETPAESGFESGFESDSEGETQILTPSSPQSEAETEILTLSTPQSEAETEISTLSITQSKAETEILTLSTPQSEAETEILTPSTTQSKAEAGISTPPASEPQSESAHQTQPQPQTQLPLQVNENDENSAPGHEFSSFINTIRREIDQAQQRVLRQTRGHVPFSAVLDQHNGDPDHDYAVFYDYQYDPDPDVNLGSGSGYDSDSDSDSDDDHGVNITVDNDVGGPNEDGSQNATLATSQPTAPAPVVIVFQMRNTWTGQGTPPLGVSIRDFITYMDDFHLSHITSDALPLSLLPACKPTTAETLRYYVLRPINRGTRLLADINPTNPKLVDLAYSNPLVLQLIIAERANHREVSSARLPTGEAAEAFHRSAIGAFALKIRGYLAGNEEDMLPLTMGGLILSLTETARLDRRGQAPDYPQAAARILIMLTTLPHEEVCNNLPYVLVEYYMHTAMFACLAADITAADTIPFVSDAFQDVVDRMVARNYHGMLCGTWLPIMVSIHDIFTLGMSMRPYGNGPLSVPSPGPSTGHLADHFFTFGRIQEQLFHFIPALDESSPHFEAGVLWRNAALLYLWSLLEWPNAAKPAGPYSDMIRNTFDDAVRQLGQIGREDSVNKTISWPLLVVGCFAMERGDQDFIASRLIDISARFKVGNALETCVILRHVWAQPVAWRSPWLLRRSIRATKSWGSREPNRLL</sequence>
<dbReference type="GO" id="GO:0000981">
    <property type="term" value="F:DNA-binding transcription factor activity, RNA polymerase II-specific"/>
    <property type="evidence" value="ECO:0007669"/>
    <property type="project" value="InterPro"/>
</dbReference>
<dbReference type="SUPFAM" id="SSF57701">
    <property type="entry name" value="Zn2/Cys6 DNA-binding domain"/>
    <property type="match status" value="1"/>
</dbReference>
<feature type="region of interest" description="Disordered" evidence="3">
    <location>
        <begin position="274"/>
        <end position="335"/>
    </location>
</feature>
<evidence type="ECO:0000256" key="1">
    <source>
        <dbReference type="ARBA" id="ARBA00004123"/>
    </source>
</evidence>
<dbReference type="PANTHER" id="PTHR37534:SF43">
    <property type="entry name" value="FINGER DOMAIN PROTEIN, PUTATIVE (AFU_ORTHOLOGUE AFUA_1G01850)-RELATED"/>
    <property type="match status" value="1"/>
</dbReference>
<dbReference type="Pfam" id="PF00172">
    <property type="entry name" value="Zn_clus"/>
    <property type="match status" value="1"/>
</dbReference>
<dbReference type="EMBL" id="MTYI01000138">
    <property type="protein sequence ID" value="PNP51121.1"/>
    <property type="molecule type" value="Genomic_DNA"/>
</dbReference>